<sequence>MGGGQSTPEAPQPQPAAPENPERPPPEPHPWVRLEGPWGPLDDVRFLITCTPWY</sequence>
<name>A0AC55DI33_ECHTE</name>
<evidence type="ECO:0000313" key="1">
    <source>
        <dbReference type="Proteomes" id="UP000694863"/>
    </source>
</evidence>
<proteinExistence type="predicted"/>
<evidence type="ECO:0000313" key="2">
    <source>
        <dbReference type="RefSeq" id="XP_045151406.1"/>
    </source>
</evidence>
<reference evidence="2" key="1">
    <citation type="submission" date="2025-08" db="UniProtKB">
        <authorList>
            <consortium name="RefSeq"/>
        </authorList>
    </citation>
    <scope>IDENTIFICATION</scope>
</reference>
<dbReference type="RefSeq" id="XP_045151406.1">
    <property type="nucleotide sequence ID" value="XM_045295471.1"/>
</dbReference>
<dbReference type="Proteomes" id="UP000694863">
    <property type="component" value="Unplaced"/>
</dbReference>
<accession>A0AC55DI33</accession>
<gene>
    <name evidence="2" type="primary">MMP24OS</name>
</gene>
<organism evidence="1 2">
    <name type="scientific">Echinops telfairi</name>
    <name type="common">Lesser hedgehog tenrec</name>
    <dbReference type="NCBI Taxonomy" id="9371"/>
    <lineage>
        <taxon>Eukaryota</taxon>
        <taxon>Metazoa</taxon>
        <taxon>Chordata</taxon>
        <taxon>Craniata</taxon>
        <taxon>Vertebrata</taxon>
        <taxon>Euteleostomi</taxon>
        <taxon>Mammalia</taxon>
        <taxon>Eutheria</taxon>
        <taxon>Afrotheria</taxon>
        <taxon>Tenrecidae</taxon>
        <taxon>Tenrecinae</taxon>
        <taxon>Echinops</taxon>
    </lineage>
</organism>
<keyword evidence="1" id="KW-1185">Reference proteome</keyword>
<protein>
    <submittedName>
        <fullName evidence="2">Protein MMP24OS</fullName>
    </submittedName>
</protein>